<dbReference type="Proteomes" id="UP000265742">
    <property type="component" value="Unassembled WGS sequence"/>
</dbReference>
<dbReference type="Pfam" id="PF07963">
    <property type="entry name" value="N_methyl"/>
    <property type="match status" value="1"/>
</dbReference>
<protein>
    <submittedName>
        <fullName evidence="2">Prepilin-type N-terminal cleavage/methylation domain-containing protein</fullName>
    </submittedName>
</protein>
<dbReference type="NCBIfam" id="TIGR02532">
    <property type="entry name" value="IV_pilin_GFxxxE"/>
    <property type="match status" value="1"/>
</dbReference>
<gene>
    <name evidence="2" type="ORF">D1781_02405</name>
</gene>
<dbReference type="SUPFAM" id="SSF49452">
    <property type="entry name" value="Starch-binding domain-like"/>
    <property type="match status" value="1"/>
</dbReference>
<comment type="caution">
    <text evidence="2">The sequence shown here is derived from an EMBL/GenBank/DDBJ whole genome shotgun (WGS) entry which is preliminary data.</text>
</comment>
<keyword evidence="1" id="KW-0472">Membrane</keyword>
<keyword evidence="3" id="KW-1185">Reference proteome</keyword>
<dbReference type="AlphaFoldDB" id="A0A3A1U5M1"/>
<proteinExistence type="predicted"/>
<feature type="transmembrane region" description="Helical" evidence="1">
    <location>
        <begin position="12"/>
        <end position="38"/>
    </location>
</feature>
<dbReference type="InterPro" id="IPR013784">
    <property type="entry name" value="Carb-bd-like_fold"/>
</dbReference>
<keyword evidence="1" id="KW-0812">Transmembrane</keyword>
<dbReference type="GO" id="GO:0030246">
    <property type="term" value="F:carbohydrate binding"/>
    <property type="evidence" value="ECO:0007669"/>
    <property type="project" value="InterPro"/>
</dbReference>
<dbReference type="OrthoDB" id="5244741at2"/>
<sequence length="445" mass="45009">MNERSAPDSGFTLIEALVALLVFAIISSGIVAGTTTIVRMTDDSRARVVAANLAAQDIDSVRAVANGKDTSAIYSITSQPAQDRLVNGRHYSVKRTASWISSAGASVSCNSETNLFELHVNVRVTWDGMISTDKGVQNDTLFAPTGSSTTSALGAIAVSVVGYSGQPIAGIIPTITVVAGSTGETPTGTKATTSEGCTYANGVKPGAYSVSIFRQGYRDPSGDTNPKKTVSVSAGQTASVQFVYDQAGGVAVDLDFAPYNANAAVPANLPINYTVNGATSSVLSLVSGLFPSSTPYAVTAGVAKAGTKTCPAVDPQAWVAATVNGVPLKAGVTSTVTSLVNVSSTVKVPMGVVLVNAPVGSALTAIQTTPVGAGNPGCDVRSTLSWSVSGAGGSNWVALALPYGSWTISADGVPLVASAQQVVTNTALPGVSTDGTVTLDPRTLR</sequence>
<organism evidence="2 3">
    <name type="scientific">Amnibacterium setariae</name>
    <dbReference type="NCBI Taxonomy" id="2306585"/>
    <lineage>
        <taxon>Bacteria</taxon>
        <taxon>Bacillati</taxon>
        <taxon>Actinomycetota</taxon>
        <taxon>Actinomycetes</taxon>
        <taxon>Micrococcales</taxon>
        <taxon>Microbacteriaceae</taxon>
        <taxon>Amnibacterium</taxon>
    </lineage>
</organism>
<dbReference type="EMBL" id="QXTG01000001">
    <property type="protein sequence ID" value="RIX30308.1"/>
    <property type="molecule type" value="Genomic_DNA"/>
</dbReference>
<reference evidence="3" key="1">
    <citation type="submission" date="2018-09" db="EMBL/GenBank/DDBJ databases">
        <authorList>
            <person name="Kim I."/>
        </authorList>
    </citation>
    <scope>NUCLEOTIDE SEQUENCE [LARGE SCALE GENOMIC DNA]</scope>
    <source>
        <strain evidence="3">DD4a</strain>
    </source>
</reference>
<dbReference type="PROSITE" id="PS00409">
    <property type="entry name" value="PROKAR_NTER_METHYL"/>
    <property type="match status" value="1"/>
</dbReference>
<keyword evidence="1" id="KW-1133">Transmembrane helix</keyword>
<evidence type="ECO:0000256" key="1">
    <source>
        <dbReference type="SAM" id="Phobius"/>
    </source>
</evidence>
<evidence type="ECO:0000313" key="2">
    <source>
        <dbReference type="EMBL" id="RIX30308.1"/>
    </source>
</evidence>
<evidence type="ECO:0000313" key="3">
    <source>
        <dbReference type="Proteomes" id="UP000265742"/>
    </source>
</evidence>
<name>A0A3A1U5M1_9MICO</name>
<accession>A0A3A1U5M1</accession>
<dbReference type="InterPro" id="IPR012902">
    <property type="entry name" value="N_methyl_site"/>
</dbReference>
<dbReference type="RefSeq" id="WP_119480671.1">
    <property type="nucleotide sequence ID" value="NZ_QXTG01000001.1"/>
</dbReference>
<dbReference type="Gene3D" id="2.60.40.1120">
    <property type="entry name" value="Carboxypeptidase-like, regulatory domain"/>
    <property type="match status" value="1"/>
</dbReference>